<keyword evidence="3" id="KW-1185">Reference proteome</keyword>
<dbReference type="Pfam" id="PF21818">
    <property type="entry name" value="DUF6884"/>
    <property type="match status" value="1"/>
</dbReference>
<comment type="caution">
    <text evidence="2">The sequence shown here is derived from an EMBL/GenBank/DDBJ whole genome shotgun (WGS) entry which is preliminary data.</text>
</comment>
<sequence>MKQLCIIPCGAKKIWDQDENAGKKEAKHVYMSTFHKACQSYAETFFENWTILSAKHGFLLPTDIVEENYDVAFGSKSPEIISTEALQRQIADKGLGEFRSIVVLGGKKYRKVVEQAFGDSCSFHYPLADCRGIGYMVQRLQAAVARGESME</sequence>
<dbReference type="AlphaFoldDB" id="A0AA41X8Q2"/>
<reference evidence="2" key="1">
    <citation type="submission" date="2022-07" db="EMBL/GenBank/DDBJ databases">
        <authorList>
            <person name="Li W.-J."/>
            <person name="Deng Q.-Q."/>
        </authorList>
    </citation>
    <scope>NUCLEOTIDE SEQUENCE</scope>
    <source>
        <strain evidence="2">SYSU M60031</strain>
    </source>
</reference>
<feature type="domain" description="DUF6884" evidence="1">
    <location>
        <begin position="20"/>
        <end position="137"/>
    </location>
</feature>
<dbReference type="Proteomes" id="UP001156102">
    <property type="component" value="Unassembled WGS sequence"/>
</dbReference>
<organism evidence="2 3">
    <name type="scientific">Ectobacillus ponti</name>
    <dbReference type="NCBI Taxonomy" id="2961894"/>
    <lineage>
        <taxon>Bacteria</taxon>
        <taxon>Bacillati</taxon>
        <taxon>Bacillota</taxon>
        <taxon>Bacilli</taxon>
        <taxon>Bacillales</taxon>
        <taxon>Bacillaceae</taxon>
        <taxon>Ectobacillus</taxon>
    </lineage>
</organism>
<evidence type="ECO:0000259" key="1">
    <source>
        <dbReference type="Pfam" id="PF21818"/>
    </source>
</evidence>
<gene>
    <name evidence="2" type="ORF">NK662_20215</name>
</gene>
<name>A0AA41X8Q2_9BACI</name>
<evidence type="ECO:0000313" key="2">
    <source>
        <dbReference type="EMBL" id="MCP8970847.1"/>
    </source>
</evidence>
<proteinExistence type="predicted"/>
<evidence type="ECO:0000313" key="3">
    <source>
        <dbReference type="Proteomes" id="UP001156102"/>
    </source>
</evidence>
<accession>A0AA41X8Q2</accession>
<dbReference type="InterPro" id="IPR049251">
    <property type="entry name" value="DUF6884"/>
</dbReference>
<dbReference type="EMBL" id="JANCLT010000015">
    <property type="protein sequence ID" value="MCP8970847.1"/>
    <property type="molecule type" value="Genomic_DNA"/>
</dbReference>
<protein>
    <recommendedName>
        <fullName evidence="1">DUF6884 domain-containing protein</fullName>
    </recommendedName>
</protein>
<dbReference type="RefSeq" id="WP_254760774.1">
    <property type="nucleotide sequence ID" value="NZ_JANCLT010000015.1"/>
</dbReference>